<dbReference type="AlphaFoldDB" id="A0A915JM54"/>
<keyword evidence="4" id="KW-1185">Reference proteome</keyword>
<reference evidence="5" key="1">
    <citation type="submission" date="2022-11" db="UniProtKB">
        <authorList>
            <consortium name="WormBaseParasite"/>
        </authorList>
    </citation>
    <scope>IDENTIFICATION</scope>
</reference>
<evidence type="ECO:0000313" key="5">
    <source>
        <dbReference type="WBParaSite" id="nRc.2.0.1.t27076-RA"/>
    </source>
</evidence>
<dbReference type="PANTHER" id="PTHR11347">
    <property type="entry name" value="CYCLIC NUCLEOTIDE PHOSPHODIESTERASE"/>
    <property type="match status" value="1"/>
</dbReference>
<dbReference type="GO" id="GO:0046872">
    <property type="term" value="F:metal ion binding"/>
    <property type="evidence" value="ECO:0007669"/>
    <property type="project" value="UniProtKB-KW"/>
</dbReference>
<dbReference type="GO" id="GO:0004114">
    <property type="term" value="F:3',5'-cyclic-nucleotide phosphodiesterase activity"/>
    <property type="evidence" value="ECO:0007669"/>
    <property type="project" value="InterPro"/>
</dbReference>
<evidence type="ECO:0000256" key="2">
    <source>
        <dbReference type="ARBA" id="ARBA00022801"/>
    </source>
</evidence>
<dbReference type="InterPro" id="IPR036971">
    <property type="entry name" value="PDEase_catalytic_dom_sf"/>
</dbReference>
<dbReference type="WBParaSite" id="nRc.2.0.1.t27076-RA">
    <property type="protein sequence ID" value="nRc.2.0.1.t27076-RA"/>
    <property type="gene ID" value="nRc.2.0.1.g27076"/>
</dbReference>
<keyword evidence="2" id="KW-0378">Hydrolase</keyword>
<dbReference type="GO" id="GO:0007165">
    <property type="term" value="P:signal transduction"/>
    <property type="evidence" value="ECO:0007669"/>
    <property type="project" value="InterPro"/>
</dbReference>
<protein>
    <submittedName>
        <fullName evidence="5">PDEase domain-containing protein</fullName>
    </submittedName>
</protein>
<name>A0A915JM54_ROMCU</name>
<accession>A0A915JM54</accession>
<dbReference type="Proteomes" id="UP000887565">
    <property type="component" value="Unplaced"/>
</dbReference>
<evidence type="ECO:0000259" key="3">
    <source>
        <dbReference type="PROSITE" id="PS51845"/>
    </source>
</evidence>
<dbReference type="Gene3D" id="1.10.1300.10">
    <property type="entry name" value="3'5'-cyclic nucleotide phosphodiesterase, catalytic domain"/>
    <property type="match status" value="1"/>
</dbReference>
<dbReference type="Pfam" id="PF00233">
    <property type="entry name" value="PDEase_I"/>
    <property type="match status" value="1"/>
</dbReference>
<keyword evidence="1" id="KW-0479">Metal-binding</keyword>
<dbReference type="InterPro" id="IPR002073">
    <property type="entry name" value="PDEase_catalytic_dom"/>
</dbReference>
<sequence>SVLENHHASLAFQLTLGKSELNIFENLPRDEYVAIRRSVVDMVLATDMFRHYDYLEQFQRTILADLVHFFIVFFSSFL</sequence>
<dbReference type="PROSITE" id="PS51845">
    <property type="entry name" value="PDEASE_I_2"/>
    <property type="match status" value="1"/>
</dbReference>
<dbReference type="SUPFAM" id="SSF109604">
    <property type="entry name" value="HD-domain/PDEase-like"/>
    <property type="match status" value="1"/>
</dbReference>
<feature type="domain" description="PDEase" evidence="3">
    <location>
        <begin position="1"/>
        <end position="78"/>
    </location>
</feature>
<proteinExistence type="predicted"/>
<evidence type="ECO:0000313" key="4">
    <source>
        <dbReference type="Proteomes" id="UP000887565"/>
    </source>
</evidence>
<evidence type="ECO:0000256" key="1">
    <source>
        <dbReference type="ARBA" id="ARBA00022723"/>
    </source>
</evidence>
<dbReference type="OMA" id="NMRRECF"/>
<organism evidence="4 5">
    <name type="scientific">Romanomermis culicivorax</name>
    <name type="common">Nematode worm</name>
    <dbReference type="NCBI Taxonomy" id="13658"/>
    <lineage>
        <taxon>Eukaryota</taxon>
        <taxon>Metazoa</taxon>
        <taxon>Ecdysozoa</taxon>
        <taxon>Nematoda</taxon>
        <taxon>Enoplea</taxon>
        <taxon>Dorylaimia</taxon>
        <taxon>Mermithida</taxon>
        <taxon>Mermithoidea</taxon>
        <taxon>Mermithidae</taxon>
        <taxon>Romanomermis</taxon>
    </lineage>
</organism>